<dbReference type="PANTHER" id="PTHR43308:SF5">
    <property type="entry name" value="S-LAYER PROTEIN _ PEPTIDOGLYCAN ENDO-BETA-N-ACETYLGLUCOSAMINIDASE"/>
    <property type="match status" value="1"/>
</dbReference>
<keyword evidence="1" id="KW-0732">Signal</keyword>
<dbReference type="Pfam" id="PF09136">
    <property type="entry name" value="Glucodextran_B"/>
    <property type="match status" value="1"/>
</dbReference>
<reference evidence="4" key="1">
    <citation type="journal article" date="2019" name="Int. J. Syst. Evol. Microbiol.">
        <title>The Global Catalogue of Microorganisms (GCM) 10K type strain sequencing project: providing services to taxonomists for standard genome sequencing and annotation.</title>
        <authorList>
            <consortium name="The Broad Institute Genomics Platform"/>
            <consortium name="The Broad Institute Genome Sequencing Center for Infectious Disease"/>
            <person name="Wu L."/>
            <person name="Ma J."/>
        </authorList>
    </citation>
    <scope>NUCLEOTIDE SEQUENCE [LARGE SCALE GENOMIC DNA]</scope>
    <source>
        <strain evidence="4">GH52</strain>
    </source>
</reference>
<evidence type="ECO:0000256" key="1">
    <source>
        <dbReference type="SAM" id="SignalP"/>
    </source>
</evidence>
<keyword evidence="4" id="KW-1185">Reference proteome</keyword>
<dbReference type="RefSeq" id="WP_377772133.1">
    <property type="nucleotide sequence ID" value="NZ_JBHUHO010000030.1"/>
</dbReference>
<accession>A0ABW4YKM4</accession>
<dbReference type="InterPro" id="IPR013783">
    <property type="entry name" value="Ig-like_fold"/>
</dbReference>
<name>A0ABW4YKM4_9BACL</name>
<dbReference type="InterPro" id="IPR051465">
    <property type="entry name" value="Cell_Envelope_Struct_Comp"/>
</dbReference>
<feature type="chain" id="PRO_5045261632" evidence="1">
    <location>
        <begin position="25"/>
        <end position="623"/>
    </location>
</feature>
<dbReference type="Gene3D" id="2.60.40.10">
    <property type="entry name" value="Immunoglobulins"/>
    <property type="match status" value="3"/>
</dbReference>
<dbReference type="Proteomes" id="UP001597362">
    <property type="component" value="Unassembled WGS sequence"/>
</dbReference>
<dbReference type="Pfam" id="PF00395">
    <property type="entry name" value="SLH"/>
    <property type="match status" value="2"/>
</dbReference>
<evidence type="ECO:0000313" key="3">
    <source>
        <dbReference type="EMBL" id="MFD2116190.1"/>
    </source>
</evidence>
<dbReference type="EMBL" id="JBHUHO010000030">
    <property type="protein sequence ID" value="MFD2116190.1"/>
    <property type="molecule type" value="Genomic_DNA"/>
</dbReference>
<gene>
    <name evidence="3" type="ORF">ACFSJH_10685</name>
</gene>
<dbReference type="PANTHER" id="PTHR43308">
    <property type="entry name" value="OUTER MEMBRANE PROTEIN ALPHA-RELATED"/>
    <property type="match status" value="1"/>
</dbReference>
<protein>
    <submittedName>
        <fullName evidence="3">S-layer homology domain-containing protein</fullName>
    </submittedName>
</protein>
<evidence type="ECO:0000259" key="2">
    <source>
        <dbReference type="PROSITE" id="PS51272"/>
    </source>
</evidence>
<dbReference type="InterPro" id="IPR001119">
    <property type="entry name" value="SLH_dom"/>
</dbReference>
<dbReference type="InterPro" id="IPR003961">
    <property type="entry name" value="FN3_dom"/>
</dbReference>
<dbReference type="PROSITE" id="PS51272">
    <property type="entry name" value="SLH"/>
    <property type="match status" value="3"/>
</dbReference>
<feature type="domain" description="SLH" evidence="2">
    <location>
        <begin position="156"/>
        <end position="219"/>
    </location>
</feature>
<feature type="signal peptide" evidence="1">
    <location>
        <begin position="1"/>
        <end position="24"/>
    </location>
</feature>
<feature type="domain" description="SLH" evidence="2">
    <location>
        <begin position="90"/>
        <end position="153"/>
    </location>
</feature>
<sequence length="623" mass="68963">MKKVLFFVAALLFFVTAIANPSFADSEYTFKDVSETHWAKDEISSMVQLGVIEGYANNTFQPDKKITREEFAKLITSSFYLDLPPADEQPTFVDISVERWSFAAIEAAKDFLTGYYPPSGKAFFDPKGMATREDVAVALVKILGYQPNDLINEWILNRFRDEHLISPNVKTYIALAVENKLMVGDHNKNFNPEKGLTRSEAAVLLYRAIKGAVGDGQQELKLNVSAPETISSPSFYITGDTANNAKVYINNKEVEVTSGQFRIGFRLSEEGAYTYKITARIAGGKSETITKKVTFQKGAPSLEVTGVPEKTSKQVITVNWKVKDDNDAYPTVYVNGKKQSGSNNSSSTQISLEEGVNEITVEAENAAGKTTKVVKKVIFTGEGPQIVVQNVPNKTDKEYLTLNWTVTDANDNKPYVYLNDQLQYGSSSQIKLKKGSNVVTFKAVNKFGKVTEKSYTVVFENEGPTLKVNSIAATTDKQQLTISWTVNDQNDYSPIVTVNNSRMYDTQTSITLKPGLNTITVKATNSHGDSTEETLTVSFEPPAPTLTLKYAPETTNSESISLSWTVDDLNDYSPIVYVNDKVVSSNQLYVTLVSGKNTFKFVASNKFGKNTELIYNVTYNPVQ</sequence>
<feature type="domain" description="SLH" evidence="2">
    <location>
        <begin position="26"/>
        <end position="89"/>
    </location>
</feature>
<dbReference type="SMART" id="SM00060">
    <property type="entry name" value="FN3"/>
    <property type="match status" value="3"/>
</dbReference>
<proteinExistence type="predicted"/>
<comment type="caution">
    <text evidence="3">The sequence shown here is derived from an EMBL/GenBank/DDBJ whole genome shotgun (WGS) entry which is preliminary data.</text>
</comment>
<organism evidence="3 4">
    <name type="scientific">Paenibacillus yanchengensis</name>
    <dbReference type="NCBI Taxonomy" id="2035833"/>
    <lineage>
        <taxon>Bacteria</taxon>
        <taxon>Bacillati</taxon>
        <taxon>Bacillota</taxon>
        <taxon>Bacilli</taxon>
        <taxon>Bacillales</taxon>
        <taxon>Paenibacillaceae</taxon>
        <taxon>Paenibacillus</taxon>
    </lineage>
</organism>
<evidence type="ECO:0000313" key="4">
    <source>
        <dbReference type="Proteomes" id="UP001597362"/>
    </source>
</evidence>